<dbReference type="AlphaFoldDB" id="F4XRD4"/>
<dbReference type="PANTHER" id="PTHR24320:SF227">
    <property type="entry name" value="RETINOL DEHYDROGENASE 11"/>
    <property type="match status" value="1"/>
</dbReference>
<dbReference type="eggNOG" id="COG1028">
    <property type="taxonomic scope" value="Bacteria"/>
</dbReference>
<dbReference type="Pfam" id="PF00106">
    <property type="entry name" value="adh_short"/>
    <property type="match status" value="1"/>
</dbReference>
<dbReference type="Gene3D" id="3.40.50.720">
    <property type="entry name" value="NAD(P)-binding Rossmann-like Domain"/>
    <property type="match status" value="1"/>
</dbReference>
<dbReference type="Proteomes" id="UP000003959">
    <property type="component" value="Unassembled WGS sequence"/>
</dbReference>
<dbReference type="PRINTS" id="PR00081">
    <property type="entry name" value="GDHRDH"/>
</dbReference>
<dbReference type="InterPro" id="IPR036291">
    <property type="entry name" value="NAD(P)-bd_dom_sf"/>
</dbReference>
<dbReference type="SUPFAM" id="SSF51735">
    <property type="entry name" value="NAD(P)-binding Rossmann-fold domains"/>
    <property type="match status" value="1"/>
</dbReference>
<protein>
    <submittedName>
        <fullName evidence="3">Short-chain alcohol dehydrogenase</fullName>
    </submittedName>
</protein>
<keyword evidence="2" id="KW-0560">Oxidoreductase</keyword>
<dbReference type="InterPro" id="IPR002347">
    <property type="entry name" value="SDR_fam"/>
</dbReference>
<comment type="similarity">
    <text evidence="1">Belongs to the short-chain dehydrogenases/reductases (SDR) family.</text>
</comment>
<sequence length="130" mass="13465">MSENSRVFGAESTTDEVVAGLDLTGKRAVVTGASGGLGAEAARALASIGAEVVLTARDLAKAEGVAEGIRSSTGNGKVSVMELSLDSQDSVRAFAESFLGKYDSLNILLNNAGVMACPLQRTKEGYEYQF</sequence>
<name>F4XRD4_9CYAN</name>
<dbReference type="RefSeq" id="WP_008183678.1">
    <property type="nucleotide sequence ID" value="NZ_GL890891.1"/>
</dbReference>
<dbReference type="GO" id="GO:0016491">
    <property type="term" value="F:oxidoreductase activity"/>
    <property type="evidence" value="ECO:0007669"/>
    <property type="project" value="UniProtKB-KW"/>
</dbReference>
<accession>F4XRD4</accession>
<evidence type="ECO:0000313" key="3">
    <source>
        <dbReference type="EMBL" id="EGJ32853.1"/>
    </source>
</evidence>
<feature type="non-terminal residue" evidence="3">
    <location>
        <position position="130"/>
    </location>
</feature>
<evidence type="ECO:0000256" key="2">
    <source>
        <dbReference type="ARBA" id="ARBA00023002"/>
    </source>
</evidence>
<evidence type="ECO:0000256" key="1">
    <source>
        <dbReference type="ARBA" id="ARBA00006484"/>
    </source>
</evidence>
<keyword evidence="4" id="KW-1185">Reference proteome</keyword>
<gene>
    <name evidence="3" type="ORF">LYNGBM3L_75340</name>
</gene>
<dbReference type="PANTHER" id="PTHR24320">
    <property type="entry name" value="RETINOL DEHYDROGENASE"/>
    <property type="match status" value="1"/>
</dbReference>
<dbReference type="OrthoDB" id="9809821at2"/>
<dbReference type="HOGENOM" id="CLU_010194_44_9_3"/>
<dbReference type="EMBL" id="GL890891">
    <property type="protein sequence ID" value="EGJ32853.1"/>
    <property type="molecule type" value="Genomic_DNA"/>
</dbReference>
<organism evidence="3 4">
    <name type="scientific">Moorena producens 3L</name>
    <dbReference type="NCBI Taxonomy" id="489825"/>
    <lineage>
        <taxon>Bacteria</taxon>
        <taxon>Bacillati</taxon>
        <taxon>Cyanobacteriota</taxon>
        <taxon>Cyanophyceae</taxon>
        <taxon>Coleofasciculales</taxon>
        <taxon>Coleofasciculaceae</taxon>
        <taxon>Moorena</taxon>
    </lineage>
</organism>
<evidence type="ECO:0000313" key="4">
    <source>
        <dbReference type="Proteomes" id="UP000003959"/>
    </source>
</evidence>
<proteinExistence type="inferred from homology"/>
<reference evidence="4" key="1">
    <citation type="journal article" date="2011" name="Proc. Natl. Acad. Sci. U.S.A.">
        <title>Genomic insights into the physiology and ecology of the marine filamentous cyanobacterium Lyngbya majuscula.</title>
        <authorList>
            <person name="Jones A.C."/>
            <person name="Monroe E.A."/>
            <person name="Podell S."/>
            <person name="Hess W.R."/>
            <person name="Klages S."/>
            <person name="Esquenazi E."/>
            <person name="Niessen S."/>
            <person name="Hoover H."/>
            <person name="Rothmann M."/>
            <person name="Lasken R.S."/>
            <person name="Yates J.R.III."/>
            <person name="Reinhardt R."/>
            <person name="Kube M."/>
            <person name="Burkart M.D."/>
            <person name="Allen E.E."/>
            <person name="Dorrestein P.C."/>
            <person name="Gerwick W.H."/>
            <person name="Gerwick L."/>
        </authorList>
    </citation>
    <scope>NUCLEOTIDE SEQUENCE [LARGE SCALE GENOMIC DNA]</scope>
    <source>
        <strain evidence="4">3L</strain>
    </source>
</reference>